<accession>A0AA96F759</accession>
<dbReference type="RefSeq" id="WP_313498037.1">
    <property type="nucleotide sequence ID" value="NZ_CP134879.1"/>
</dbReference>
<name>A0AA96F759_9MICO</name>
<sequence>MDSETHFGHYWRYEHFGRSRGEIAVDVWGIVQLVVNGGALLGGAAVWKTYVESLREGQRTKDSEIALLKTDRDIWKDKVRQLEERSPEVMEQVLGRRIELREAEIIRMGEDQQKNQAELDKALREKSDLQSDLARTKGFRRVLELEGDDDEDRKTLDELLGPEREIEIVEIGQVGVDSGMLMLTDPCYIDSEWSLEPWALGSRYDDSARGKTYVQDEDFVRFDEKLRDYGKTPTQLIEEGVWVKQQDVEIPPNYSYNGAASVTLRRGYGELNYRKGHSGAGVVFSTTFGDGGYIVYGELRNGQLVRVYLNLT</sequence>
<proteinExistence type="predicted"/>
<dbReference type="EMBL" id="CP134879">
    <property type="protein sequence ID" value="WNM24383.1"/>
    <property type="molecule type" value="Genomic_DNA"/>
</dbReference>
<evidence type="ECO:0000313" key="2">
    <source>
        <dbReference type="Proteomes" id="UP001304125"/>
    </source>
</evidence>
<evidence type="ECO:0000313" key="1">
    <source>
        <dbReference type="EMBL" id="WNM24383.1"/>
    </source>
</evidence>
<protein>
    <submittedName>
        <fullName evidence="1">Uncharacterized protein</fullName>
    </submittedName>
</protein>
<dbReference type="Proteomes" id="UP001304125">
    <property type="component" value="Chromosome"/>
</dbReference>
<organism evidence="1 2">
    <name type="scientific">Demequina capsici</name>
    <dbReference type="NCBI Taxonomy" id="3075620"/>
    <lineage>
        <taxon>Bacteria</taxon>
        <taxon>Bacillati</taxon>
        <taxon>Actinomycetota</taxon>
        <taxon>Actinomycetes</taxon>
        <taxon>Micrococcales</taxon>
        <taxon>Demequinaceae</taxon>
        <taxon>Demequina</taxon>
    </lineage>
</organism>
<dbReference type="AlphaFoldDB" id="A0AA96F759"/>
<reference evidence="1 2" key="1">
    <citation type="submission" date="2023-09" db="EMBL/GenBank/DDBJ databases">
        <title>Demequina sp. a novel bacteria isolated from Capsicum annuum.</title>
        <authorList>
            <person name="Humaira Z."/>
            <person name="Lee J."/>
            <person name="Cho D."/>
        </authorList>
    </citation>
    <scope>NUCLEOTIDE SEQUENCE [LARGE SCALE GENOMIC DNA]</scope>
    <source>
        <strain evidence="1 2">OYTSA14</strain>
    </source>
</reference>
<keyword evidence="2" id="KW-1185">Reference proteome</keyword>
<gene>
    <name evidence="1" type="ORF">RN606_13615</name>
</gene>